<gene>
    <name evidence="6" type="ORF">KS419_14585</name>
</gene>
<dbReference type="InterPro" id="IPR013651">
    <property type="entry name" value="ATP-grasp_RimK-type"/>
</dbReference>
<dbReference type="EMBL" id="JAHQCS010000118">
    <property type="protein sequence ID" value="MBU9712954.1"/>
    <property type="molecule type" value="Genomic_DNA"/>
</dbReference>
<evidence type="ECO:0000313" key="7">
    <source>
        <dbReference type="Proteomes" id="UP000784880"/>
    </source>
</evidence>
<protein>
    <submittedName>
        <fullName evidence="6">ATP-grasp domain-containing protein</fullName>
    </submittedName>
</protein>
<dbReference type="PANTHER" id="PTHR21621:SF0">
    <property type="entry name" value="BETA-CITRYLGLUTAMATE SYNTHASE B-RELATED"/>
    <property type="match status" value="1"/>
</dbReference>
<dbReference type="PROSITE" id="PS50975">
    <property type="entry name" value="ATP_GRASP"/>
    <property type="match status" value="1"/>
</dbReference>
<comment type="caution">
    <text evidence="2">Lacks conserved residue(s) required for the propagation of feature annotation.</text>
</comment>
<keyword evidence="7" id="KW-1185">Reference proteome</keyword>
<organism evidence="6 7">
    <name type="scientific">Evansella tamaricis</name>
    <dbReference type="NCBI Taxonomy" id="2069301"/>
    <lineage>
        <taxon>Bacteria</taxon>
        <taxon>Bacillati</taxon>
        <taxon>Bacillota</taxon>
        <taxon>Bacilli</taxon>
        <taxon>Bacillales</taxon>
        <taxon>Bacillaceae</taxon>
        <taxon>Evansella</taxon>
    </lineage>
</organism>
<keyword evidence="1" id="KW-0547">Nucleotide-binding</keyword>
<reference evidence="6 7" key="1">
    <citation type="submission" date="2021-06" db="EMBL/GenBank/DDBJ databases">
        <title>Bacillus sp. RD4P76, an endophyte from a halophyte.</title>
        <authorList>
            <person name="Sun J.-Q."/>
        </authorList>
    </citation>
    <scope>NUCLEOTIDE SEQUENCE [LARGE SCALE GENOMIC DNA]</scope>
    <source>
        <strain evidence="6 7">CGMCC 1.15917</strain>
    </source>
</reference>
<dbReference type="InterPro" id="IPR011761">
    <property type="entry name" value="ATP-grasp"/>
</dbReference>
<feature type="domain" description="Acylphosphatase-like" evidence="5">
    <location>
        <begin position="386"/>
        <end position="472"/>
    </location>
</feature>
<dbReference type="InterPro" id="IPR001792">
    <property type="entry name" value="Acylphosphatase-like_dom"/>
</dbReference>
<feature type="domain" description="ATP-grasp" evidence="4">
    <location>
        <begin position="89"/>
        <end position="341"/>
    </location>
</feature>
<dbReference type="Pfam" id="PF00708">
    <property type="entry name" value="Acylphosphatase"/>
    <property type="match status" value="1"/>
</dbReference>
<dbReference type="PANTHER" id="PTHR21621">
    <property type="entry name" value="RIBOSOMAL PROTEIN S6 MODIFICATION PROTEIN"/>
    <property type="match status" value="1"/>
</dbReference>
<evidence type="ECO:0000256" key="3">
    <source>
        <dbReference type="RuleBase" id="RU004168"/>
    </source>
</evidence>
<dbReference type="Proteomes" id="UP000784880">
    <property type="component" value="Unassembled WGS sequence"/>
</dbReference>
<dbReference type="RefSeq" id="WP_217067128.1">
    <property type="nucleotide sequence ID" value="NZ_JAHQCS010000118.1"/>
</dbReference>
<dbReference type="PROSITE" id="PS00866">
    <property type="entry name" value="CPSASE_1"/>
    <property type="match status" value="1"/>
</dbReference>
<evidence type="ECO:0000256" key="2">
    <source>
        <dbReference type="PROSITE-ProRule" id="PRU00520"/>
    </source>
</evidence>
<evidence type="ECO:0000313" key="6">
    <source>
        <dbReference type="EMBL" id="MBU9712954.1"/>
    </source>
</evidence>
<name>A0ABS6JH12_9BACI</name>
<evidence type="ECO:0000256" key="1">
    <source>
        <dbReference type="PROSITE-ProRule" id="PRU00409"/>
    </source>
</evidence>
<evidence type="ECO:0000259" key="4">
    <source>
        <dbReference type="PROSITE" id="PS50975"/>
    </source>
</evidence>
<dbReference type="Pfam" id="PF08443">
    <property type="entry name" value="RimK"/>
    <property type="match status" value="2"/>
</dbReference>
<evidence type="ECO:0000259" key="5">
    <source>
        <dbReference type="PROSITE" id="PS51160"/>
    </source>
</evidence>
<keyword evidence="1" id="KW-0067">ATP-binding</keyword>
<sequence>MQIYKDEWLPNLKDSVPVEAFGYTVSMYSIALEGWRRGLNLKFINKNRRKSEIEYSLEFNGKERKFSVTRGDLVPKEAIKVCINKDLTKKLLIESNVPTPEGEVFEKEVEDNEIIEFAKKLGFPVVIKPSNGTGGAGVIANIKDEIEFRDSLIYVRHELNFPKVIVEKFYNGEDYRLYVIGNEVTGAFKKIPANVIGDGENTIKTLIKIKNEQRNNTPALHKRTIKIDKELHNMLKSQNYTLESTPTIGEQVFLKSKNNVSAGGDSVDITEELTDEIKKIAIKASNAIPGLVQCGVDMIVDNANNSGVILEVNSRPHITAHLFPWHGQARDIPKSIIDYYFPETKDMSLEQQNLFYFDFKHIFDTFQSGIAKEITIPKVPSGVILSKIFHLIGDLNKVSYCKWIRKTCRDLHLNGSVQYTQHGVDIVASGSFESISKISEILKGDSPQNTLVKSVEECDWTKPVKIGFEINEEYKSGENVDSNTETKIKYLRDGYFPLKISEKTNKSKGNSKSKTIKKERKNLNEDYYKKKYNMVIKSTSWRITKPLRFFGRLIKKIKNN</sequence>
<comment type="caution">
    <text evidence="6">The sequence shown here is derived from an EMBL/GenBank/DDBJ whole genome shotgun (WGS) entry which is preliminary data.</text>
</comment>
<dbReference type="InterPro" id="IPR005479">
    <property type="entry name" value="CPAse_ATP-bd"/>
</dbReference>
<comment type="similarity">
    <text evidence="3">Belongs to the acylphosphatase family.</text>
</comment>
<dbReference type="PROSITE" id="PS51160">
    <property type="entry name" value="ACYLPHOSPHATASE_3"/>
    <property type="match status" value="1"/>
</dbReference>
<proteinExistence type="inferred from homology"/>
<accession>A0ABS6JH12</accession>